<dbReference type="SUPFAM" id="SSF63829">
    <property type="entry name" value="Calcium-dependent phosphotriesterase"/>
    <property type="match status" value="1"/>
</dbReference>
<dbReference type="OrthoDB" id="3225323at2"/>
<dbReference type="EMBL" id="FOZX01000001">
    <property type="protein sequence ID" value="SFS46731.1"/>
    <property type="molecule type" value="Genomic_DNA"/>
</dbReference>
<keyword evidence="1" id="KW-0732">Signal</keyword>
<evidence type="ECO:0000313" key="3">
    <source>
        <dbReference type="Proteomes" id="UP000198852"/>
    </source>
</evidence>
<dbReference type="InterPro" id="IPR039535">
    <property type="entry name" value="ASST-like"/>
</dbReference>
<dbReference type="GO" id="GO:0016740">
    <property type="term" value="F:transferase activity"/>
    <property type="evidence" value="ECO:0007669"/>
    <property type="project" value="UniProtKB-KW"/>
</dbReference>
<dbReference type="InterPro" id="IPR053143">
    <property type="entry name" value="Arylsulfate_ST"/>
</dbReference>
<keyword evidence="2" id="KW-0808">Transferase</keyword>
<feature type="chain" id="PRO_5038443418" evidence="1">
    <location>
        <begin position="24"/>
        <end position="470"/>
    </location>
</feature>
<dbReference type="AlphaFoldDB" id="A0A1I6Q2L3"/>
<organism evidence="2 3">
    <name type="scientific">Saccharopolyspora flava</name>
    <dbReference type="NCBI Taxonomy" id="95161"/>
    <lineage>
        <taxon>Bacteria</taxon>
        <taxon>Bacillati</taxon>
        <taxon>Actinomycetota</taxon>
        <taxon>Actinomycetes</taxon>
        <taxon>Pseudonocardiales</taxon>
        <taxon>Pseudonocardiaceae</taxon>
        <taxon>Saccharopolyspora</taxon>
    </lineage>
</organism>
<proteinExistence type="predicted"/>
<evidence type="ECO:0000256" key="1">
    <source>
        <dbReference type="SAM" id="SignalP"/>
    </source>
</evidence>
<sequence>MRKPGSRLVAGAALAMTALVAAALPGAAAPPVPSQYVSRPDLSPPQVQIETPARGTEPGYLFLDPRGTATQGGPMIVDDSGQPVWFQPYGDGVSRVSTALRTQTYRGEPVLTWWEGDQDQGWGNGEFHVLDQSYQEVATVKTGNGVDTDLHDMTITPRNTALLLAYHPVDVDGRKVIEGVIQEVDIATGLVLFDWRSHEHIGLEESTAPAPPDPNALFDYLHPNSVTEDAAGNLLLSARNTDAVYQIDRKTGAIQWRLGGVRSDFAVDPAAHFARQHDARWLPTGQLSLFDNAADAPGPPSRGIVLDLDPVARTARLAQAFPHPGGTTSVSQGSHQVLPGGHHLVGWGSQGQFTEYDAAGNVVLHGSLGDGMQSYRAQRLPWVGTPMTRPDVALREENGSRVLYSSWNGSTEVRAWRILAGDDEDDLHPIGDVAKSGFETAGQIVRPERYFAVEALDAQGKVLSRSDVVS</sequence>
<keyword evidence="3" id="KW-1185">Reference proteome</keyword>
<accession>A0A1I6Q2L3</accession>
<dbReference type="PANTHER" id="PTHR35340">
    <property type="entry name" value="PQQ ENZYME REPEAT PROTEIN-RELATED"/>
    <property type="match status" value="1"/>
</dbReference>
<dbReference type="Pfam" id="PF14269">
    <property type="entry name" value="Arylsulfotran_2"/>
    <property type="match status" value="1"/>
</dbReference>
<dbReference type="Proteomes" id="UP000198852">
    <property type="component" value="Unassembled WGS sequence"/>
</dbReference>
<protein>
    <submittedName>
        <fullName evidence="2">Arylsulfotransferase (ASST)</fullName>
    </submittedName>
</protein>
<gene>
    <name evidence="2" type="ORF">SAMN05660874_01339</name>
</gene>
<feature type="signal peptide" evidence="1">
    <location>
        <begin position="1"/>
        <end position="23"/>
    </location>
</feature>
<reference evidence="3" key="1">
    <citation type="submission" date="2016-10" db="EMBL/GenBank/DDBJ databases">
        <authorList>
            <person name="Varghese N."/>
            <person name="Submissions S."/>
        </authorList>
    </citation>
    <scope>NUCLEOTIDE SEQUENCE [LARGE SCALE GENOMIC DNA]</scope>
    <source>
        <strain evidence="3">DSM 44771</strain>
    </source>
</reference>
<evidence type="ECO:0000313" key="2">
    <source>
        <dbReference type="EMBL" id="SFS46731.1"/>
    </source>
</evidence>
<dbReference type="PANTHER" id="PTHR35340:SF6">
    <property type="entry name" value="ASST-DOMAIN-CONTAINING PROTEIN"/>
    <property type="match status" value="1"/>
</dbReference>
<dbReference type="STRING" id="95161.SAMN05660874_01339"/>
<name>A0A1I6Q2L3_9PSEU</name>